<feature type="signal peptide" evidence="1">
    <location>
        <begin position="1"/>
        <end position="19"/>
    </location>
</feature>
<reference evidence="3" key="1">
    <citation type="submission" date="2016-11" db="UniProtKB">
        <authorList>
            <consortium name="WormBaseParasite"/>
        </authorList>
    </citation>
    <scope>IDENTIFICATION</scope>
</reference>
<organism evidence="2 3">
    <name type="scientific">Steinernema glaseri</name>
    <dbReference type="NCBI Taxonomy" id="37863"/>
    <lineage>
        <taxon>Eukaryota</taxon>
        <taxon>Metazoa</taxon>
        <taxon>Ecdysozoa</taxon>
        <taxon>Nematoda</taxon>
        <taxon>Chromadorea</taxon>
        <taxon>Rhabditida</taxon>
        <taxon>Tylenchina</taxon>
        <taxon>Panagrolaimomorpha</taxon>
        <taxon>Strongyloidoidea</taxon>
        <taxon>Steinernematidae</taxon>
        <taxon>Steinernema</taxon>
    </lineage>
</organism>
<protein>
    <submittedName>
        <fullName evidence="3">C-type lectin domain-containing protein</fullName>
    </submittedName>
</protein>
<sequence>MAFSIVLFLILAMFQRSFAESEVQLTEDQIEKLSYVIPLGANTIFVGVVGTKNLTGMDVLECAEAWKSDPPPGFSYDHEKRTCVPYKKIYGLIACEGVDTFLMPKESQRKVEECSSLSDEEEMEKSKEHFNSIAECMPGWTSLTSSLPPETFCYGVVENSNNMTFEKYISTACQSNFSTALPASIRNQEEEEFIKEYIIDKTRMEIITGLRFGTDCHKRLIWGWSDGARSTYENLNATQIREDCTGKNCSYGGLFQLGRGKQAVNYWGVVTNASLPLLCKYQLTLS</sequence>
<dbReference type="InterPro" id="IPR016186">
    <property type="entry name" value="C-type_lectin-like/link_sf"/>
</dbReference>
<dbReference type="AlphaFoldDB" id="A0A1I7YX20"/>
<dbReference type="CDD" id="cd00037">
    <property type="entry name" value="CLECT"/>
    <property type="match status" value="1"/>
</dbReference>
<dbReference type="Proteomes" id="UP000095287">
    <property type="component" value="Unplaced"/>
</dbReference>
<proteinExistence type="predicted"/>
<name>A0A1I7YX20_9BILA</name>
<keyword evidence="1" id="KW-0732">Signal</keyword>
<dbReference type="InterPro" id="IPR016187">
    <property type="entry name" value="CTDL_fold"/>
</dbReference>
<evidence type="ECO:0000313" key="2">
    <source>
        <dbReference type="Proteomes" id="UP000095287"/>
    </source>
</evidence>
<evidence type="ECO:0000313" key="3">
    <source>
        <dbReference type="WBParaSite" id="L893_g20584.t1"/>
    </source>
</evidence>
<accession>A0A1I7YX20</accession>
<dbReference type="WBParaSite" id="L893_g20584.t1">
    <property type="protein sequence ID" value="L893_g20584.t1"/>
    <property type="gene ID" value="L893_g20584"/>
</dbReference>
<evidence type="ECO:0000256" key="1">
    <source>
        <dbReference type="SAM" id="SignalP"/>
    </source>
</evidence>
<keyword evidence="2" id="KW-1185">Reference proteome</keyword>
<feature type="chain" id="PRO_5009312686" evidence="1">
    <location>
        <begin position="20"/>
        <end position="286"/>
    </location>
</feature>
<dbReference type="SUPFAM" id="SSF56436">
    <property type="entry name" value="C-type lectin-like"/>
    <property type="match status" value="1"/>
</dbReference>
<dbReference type="Gene3D" id="3.10.100.10">
    <property type="entry name" value="Mannose-Binding Protein A, subunit A"/>
    <property type="match status" value="1"/>
</dbReference>